<dbReference type="PIRSF" id="PIRSF028099">
    <property type="entry name" value="DUF1111"/>
    <property type="match status" value="1"/>
</dbReference>
<reference evidence="7 8" key="1">
    <citation type="submission" date="2017-02" db="EMBL/GenBank/DDBJ databases">
        <title>Draft Genome Sequences of 'Candidatus Synechococcus spongiarum', Cyanobacterial Symbionts of the Mediterranean Sponge Aplysina aerophoba from two locations.</title>
        <authorList>
            <person name="Slaby B.M."/>
            <person name="Hentschel U."/>
        </authorList>
    </citation>
    <scope>NUCLEOTIDE SEQUENCE [LARGE SCALE GENOMIC DNA]</scope>
    <source>
        <strain evidence="7">LMB bulk15M</strain>
    </source>
</reference>
<feature type="domain" description="Cytochrome c" evidence="6">
    <location>
        <begin position="317"/>
        <end position="452"/>
    </location>
</feature>
<sequence length="452" mass="48216">MRHGTTARLRRRHLLVLVGAILLALLVVVTQNPSSAADSQLAAGALTVFNRTSAAFEKPASNLTPEEMARHDVGDPLFERSHIPLSTHEGAGLGPLFNANSCVACHVRNGRGAPVPGISLVRVALQEANGTTPVPAWEWQIQDHAIFGHQPEATVDLTWQEDVQAGGEPPLRKVHVGLIRPNGEVVAEAEMNRSLRTAPPLIGLGLLEAVPDEAILSHADPDDRDGDGISGRPVFPEQGHGRQALGRFGWKAGTATVQEQTAEAYINDMGLTTATGPETNTTAEGQAADITWDELTAVTFYSQSLGAPATQRPAKDPLVSRGSALFGDLQCAVCHVPSHETGTDPNAVVAAIRGQTIWPYTDLLVHDMGPGLDDGVAEHGFTTSAEWRTAPLWGLGLTHRVNGKAGYLHDGRARTVDEAIRWHGGEAEGARENYLALASRDRQALLGWLQGL</sequence>
<dbReference type="PANTHER" id="PTHR30600:SF4">
    <property type="entry name" value="CYTOCHROME C DOMAIN-CONTAINING PROTEIN"/>
    <property type="match status" value="1"/>
</dbReference>
<accession>A0A1T1CZD1</accession>
<proteinExistence type="predicted"/>
<dbReference type="GO" id="GO:0046872">
    <property type="term" value="F:metal ion binding"/>
    <property type="evidence" value="ECO:0007669"/>
    <property type="project" value="UniProtKB-KW"/>
</dbReference>
<keyword evidence="2 4" id="KW-0479">Metal-binding</keyword>
<feature type="region of interest" description="Disordered" evidence="5">
    <location>
        <begin position="220"/>
        <end position="241"/>
    </location>
</feature>
<dbReference type="InterPro" id="IPR010538">
    <property type="entry name" value="DHOR"/>
</dbReference>
<evidence type="ECO:0000313" key="7">
    <source>
        <dbReference type="EMBL" id="OOV33991.1"/>
    </source>
</evidence>
<comment type="caution">
    <text evidence="7">The sequence shown here is derived from an EMBL/GenBank/DDBJ whole genome shotgun (WGS) entry which is preliminary data.</text>
</comment>
<dbReference type="PANTHER" id="PTHR30600">
    <property type="entry name" value="CYTOCHROME C PEROXIDASE-RELATED"/>
    <property type="match status" value="1"/>
</dbReference>
<dbReference type="InterPro" id="IPR051395">
    <property type="entry name" value="Cytochrome_c_Peroxidase/MauG"/>
</dbReference>
<dbReference type="GO" id="GO:0020037">
    <property type="term" value="F:heme binding"/>
    <property type="evidence" value="ECO:0007669"/>
    <property type="project" value="InterPro"/>
</dbReference>
<protein>
    <submittedName>
        <fullName evidence="7">Thiol oxidoreductase</fullName>
    </submittedName>
</protein>
<dbReference type="Pfam" id="PF06537">
    <property type="entry name" value="DHOR"/>
    <property type="match status" value="2"/>
</dbReference>
<dbReference type="GO" id="GO:0009055">
    <property type="term" value="F:electron transfer activity"/>
    <property type="evidence" value="ECO:0007669"/>
    <property type="project" value="InterPro"/>
</dbReference>
<evidence type="ECO:0000259" key="6">
    <source>
        <dbReference type="PROSITE" id="PS51007"/>
    </source>
</evidence>
<keyword evidence="3 4" id="KW-0408">Iron</keyword>
<dbReference type="EMBL" id="MWLD01000048">
    <property type="protein sequence ID" value="OOV33991.1"/>
    <property type="molecule type" value="Genomic_DNA"/>
</dbReference>
<dbReference type="AlphaFoldDB" id="A0A1T1CZD1"/>
<organism evidence="7 8">
    <name type="scientific">Candidatus Synechococcus spongiarum LMB bulk15M</name>
    <dbReference type="NCBI Taxonomy" id="1943582"/>
    <lineage>
        <taxon>Bacteria</taxon>
        <taxon>Bacillati</taxon>
        <taxon>Cyanobacteriota</taxon>
        <taxon>Cyanophyceae</taxon>
        <taxon>Synechococcales</taxon>
        <taxon>Synechococcaceae</taxon>
        <taxon>Synechococcus</taxon>
    </lineage>
</organism>
<evidence type="ECO:0000256" key="4">
    <source>
        <dbReference type="PROSITE-ProRule" id="PRU00433"/>
    </source>
</evidence>
<dbReference type="InterPro" id="IPR036909">
    <property type="entry name" value="Cyt_c-like_dom_sf"/>
</dbReference>
<dbReference type="InterPro" id="IPR009056">
    <property type="entry name" value="Cyt_c-like_dom"/>
</dbReference>
<evidence type="ECO:0000256" key="3">
    <source>
        <dbReference type="ARBA" id="ARBA00023004"/>
    </source>
</evidence>
<evidence type="ECO:0000313" key="8">
    <source>
        <dbReference type="Proteomes" id="UP000242636"/>
    </source>
</evidence>
<dbReference type="Proteomes" id="UP000242636">
    <property type="component" value="Unassembled WGS sequence"/>
</dbReference>
<keyword evidence="8" id="KW-1185">Reference proteome</keyword>
<dbReference type="GO" id="GO:0004130">
    <property type="term" value="F:cytochrome-c peroxidase activity"/>
    <property type="evidence" value="ECO:0007669"/>
    <property type="project" value="TreeGrafter"/>
</dbReference>
<name>A0A1T1CZD1_9SYNE</name>
<evidence type="ECO:0000256" key="2">
    <source>
        <dbReference type="ARBA" id="ARBA00022723"/>
    </source>
</evidence>
<evidence type="ECO:0000256" key="5">
    <source>
        <dbReference type="SAM" id="MobiDB-lite"/>
    </source>
</evidence>
<keyword evidence="1 4" id="KW-0349">Heme</keyword>
<dbReference type="PROSITE" id="PS51007">
    <property type="entry name" value="CYTC"/>
    <property type="match status" value="1"/>
</dbReference>
<dbReference type="Gene3D" id="1.10.760.10">
    <property type="entry name" value="Cytochrome c-like domain"/>
    <property type="match status" value="1"/>
</dbReference>
<gene>
    <name evidence="7" type="ORF">BV61_03820</name>
</gene>
<evidence type="ECO:0000256" key="1">
    <source>
        <dbReference type="ARBA" id="ARBA00022617"/>
    </source>
</evidence>
<dbReference type="SUPFAM" id="SSF46626">
    <property type="entry name" value="Cytochrome c"/>
    <property type="match status" value="1"/>
</dbReference>